<dbReference type="Pfam" id="PF02120">
    <property type="entry name" value="Flg_hook"/>
    <property type="match status" value="1"/>
</dbReference>
<dbReference type="Gene3D" id="3.30.750.140">
    <property type="match status" value="1"/>
</dbReference>
<feature type="domain" description="Flagellar hook-length control protein-like C-terminal" evidence="2">
    <location>
        <begin position="479"/>
        <end position="561"/>
    </location>
</feature>
<keyword evidence="3" id="KW-0969">Cilium</keyword>
<reference evidence="3 4" key="1">
    <citation type="submission" date="2018-11" db="EMBL/GenBank/DDBJ databases">
        <title>Photobacterium sp. BEI247 sp. nov., a marine bacterium isolated from Yongle Blue Hole in the South China Sea.</title>
        <authorList>
            <person name="Wang X."/>
        </authorList>
    </citation>
    <scope>NUCLEOTIDE SEQUENCE [LARGE SCALE GENOMIC DNA]</scope>
    <source>
        <strain evidence="4">BEI247</strain>
    </source>
</reference>
<evidence type="ECO:0000313" key="4">
    <source>
        <dbReference type="Proteomes" id="UP000287563"/>
    </source>
</evidence>
<dbReference type="Proteomes" id="UP000287563">
    <property type="component" value="Unassembled WGS sequence"/>
</dbReference>
<feature type="compositionally biased region" description="Basic and acidic residues" evidence="1">
    <location>
        <begin position="34"/>
        <end position="44"/>
    </location>
</feature>
<keyword evidence="4" id="KW-1185">Reference proteome</keyword>
<dbReference type="InterPro" id="IPR021136">
    <property type="entry name" value="Flagellar_hook_control-like_C"/>
</dbReference>
<proteinExistence type="predicted"/>
<evidence type="ECO:0000259" key="2">
    <source>
        <dbReference type="Pfam" id="PF02120"/>
    </source>
</evidence>
<feature type="compositionally biased region" description="Polar residues" evidence="1">
    <location>
        <begin position="71"/>
        <end position="96"/>
    </location>
</feature>
<dbReference type="PANTHER" id="PTHR37533:SF2">
    <property type="entry name" value="FLAGELLAR HOOK-LENGTH CONTROL PROTEIN"/>
    <property type="match status" value="1"/>
</dbReference>
<protein>
    <submittedName>
        <fullName evidence="3">Flagellar hook-length control protein FliK</fullName>
    </submittedName>
</protein>
<organism evidence="3 4">
    <name type="scientific">Photobacterium chitinilyticum</name>
    <dbReference type="NCBI Taxonomy" id="2485123"/>
    <lineage>
        <taxon>Bacteria</taxon>
        <taxon>Pseudomonadati</taxon>
        <taxon>Pseudomonadota</taxon>
        <taxon>Gammaproteobacteria</taxon>
        <taxon>Vibrionales</taxon>
        <taxon>Vibrionaceae</taxon>
        <taxon>Photobacterium</taxon>
    </lineage>
</organism>
<keyword evidence="3" id="KW-0966">Cell projection</keyword>
<feature type="compositionally biased region" description="Low complexity" evidence="1">
    <location>
        <begin position="560"/>
        <end position="582"/>
    </location>
</feature>
<dbReference type="PANTHER" id="PTHR37533">
    <property type="entry name" value="FLAGELLAR HOOK-LENGTH CONTROL PROTEIN"/>
    <property type="match status" value="1"/>
</dbReference>
<dbReference type="InterPro" id="IPR038610">
    <property type="entry name" value="FliK-like_C_sf"/>
</dbReference>
<dbReference type="InterPro" id="IPR052563">
    <property type="entry name" value="FliK"/>
</dbReference>
<comment type="caution">
    <text evidence="3">The sequence shown here is derived from an EMBL/GenBank/DDBJ whole genome shotgun (WGS) entry which is preliminary data.</text>
</comment>
<evidence type="ECO:0000256" key="1">
    <source>
        <dbReference type="SAM" id="MobiDB-lite"/>
    </source>
</evidence>
<feature type="compositionally biased region" description="Polar residues" evidence="1">
    <location>
        <begin position="124"/>
        <end position="142"/>
    </location>
</feature>
<feature type="region of interest" description="Disordered" evidence="1">
    <location>
        <begin position="1"/>
        <end position="146"/>
    </location>
</feature>
<dbReference type="EMBL" id="RJLM01000001">
    <property type="protein sequence ID" value="RWX56550.1"/>
    <property type="molecule type" value="Genomic_DNA"/>
</dbReference>
<keyword evidence="3" id="KW-0282">Flagellum</keyword>
<dbReference type="RefSeq" id="WP_128781874.1">
    <property type="nucleotide sequence ID" value="NZ_RJLM01000001.1"/>
</dbReference>
<name>A0A444JTY7_9GAMM</name>
<dbReference type="AlphaFoldDB" id="A0A444JTY7"/>
<feature type="region of interest" description="Disordered" evidence="1">
    <location>
        <begin position="260"/>
        <end position="291"/>
    </location>
</feature>
<accession>A0A444JTY7</accession>
<dbReference type="OrthoDB" id="1792985at2"/>
<evidence type="ECO:0000313" key="3">
    <source>
        <dbReference type="EMBL" id="RWX56550.1"/>
    </source>
</evidence>
<gene>
    <name evidence="3" type="ORF">EDI28_00410</name>
</gene>
<feature type="region of interest" description="Disordered" evidence="1">
    <location>
        <begin position="551"/>
        <end position="618"/>
    </location>
</feature>
<feature type="compositionally biased region" description="Polar residues" evidence="1">
    <location>
        <begin position="262"/>
        <end position="273"/>
    </location>
</feature>
<dbReference type="CDD" id="cd17470">
    <property type="entry name" value="T3SS_Flik_C"/>
    <property type="match status" value="1"/>
</dbReference>
<sequence length="618" mass="63766">MFSSRLLTADIPPSSQAKAESAKASPAMLGKESAASHEEGHFAKELQAVAGDEKKLKADQQVATEAHAKSEVSTTSAEDTESKLQLTDAASSQSAGNKGAVVNSGEQEAGNLRVNQDEIGAEVNASQTTDRQNGQISASQKLDVSAELDSASKQQIMDDGEALLNRLSESSKQLSATQAAAADMPEAGKTLPLAAQVDGEVAVDAVNTQGKAQSGAGVHQGHSPDNIVETDSMAQKKASVAGISQEELAKVFAVSGLKTVEGQATDQVSSDVSEQGEMDSDRDADVTGEGAMTALGLGVAVPAAGTEVKSVQPTPQTSADLLQSANPRTAELTKEQQASPELLDSKNKASNALTSNAAATAATFTAANSQPLLSSEAEQGTALNFGNPALMSATTGSSEAQLSGAAGAAAGVAAGALVTAMELGANESGSDGKSAELTHSLAGPTTLQGQANAQARAEAALAQSPLQLSKEQAGDELAERVQVMMSKNLKHVDIRLDPPELGKLQIKLSLNQDQASVQFTVGNQQTRDLVEQAMPRLRELLNQQGLQLAQTSVQQDSSRQQFAGQQNQQQNQTNAGQQNNSGGQPGNGDSRHQQAESGGSEPVDMYVSQPSDRVDYYA</sequence>
<feature type="compositionally biased region" description="Low complexity" evidence="1">
    <location>
        <begin position="12"/>
        <end position="27"/>
    </location>
</feature>